<evidence type="ECO:0000313" key="2">
    <source>
        <dbReference type="EMBL" id="KAK7752536.1"/>
    </source>
</evidence>
<evidence type="ECO:0000313" key="3">
    <source>
        <dbReference type="Proteomes" id="UP001320420"/>
    </source>
</evidence>
<dbReference type="PANTHER" id="PTHR13618">
    <property type="entry name" value="LEUCINE ZIPPER CONTAINING TRANSCRIPTION FACTOR LZF1"/>
    <property type="match status" value="1"/>
</dbReference>
<dbReference type="PANTHER" id="PTHR13618:SF1">
    <property type="entry name" value="PROTEIN ROGDI HOMOLOG"/>
    <property type="match status" value="1"/>
</dbReference>
<feature type="region of interest" description="Disordered" evidence="1">
    <location>
        <begin position="134"/>
        <end position="175"/>
    </location>
</feature>
<feature type="compositionally biased region" description="Polar residues" evidence="1">
    <location>
        <begin position="268"/>
        <end position="283"/>
    </location>
</feature>
<accession>A0AAN9USL8</accession>
<feature type="region of interest" description="Disordered" evidence="1">
    <location>
        <begin position="410"/>
        <end position="442"/>
    </location>
</feature>
<comment type="caution">
    <text evidence="2">The sequence shown here is derived from an EMBL/GenBank/DDBJ whole genome shotgun (WGS) entry which is preliminary data.</text>
</comment>
<feature type="compositionally biased region" description="Acidic residues" evidence="1">
    <location>
        <begin position="134"/>
        <end position="143"/>
    </location>
</feature>
<dbReference type="AlphaFoldDB" id="A0AAN9USL8"/>
<feature type="compositionally biased region" description="Low complexity" evidence="1">
    <location>
        <begin position="206"/>
        <end position="247"/>
    </location>
</feature>
<feature type="region of interest" description="Disordered" evidence="1">
    <location>
        <begin position="205"/>
        <end position="303"/>
    </location>
</feature>
<proteinExistence type="predicted"/>
<dbReference type="InterPro" id="IPR028241">
    <property type="entry name" value="RAVE2/Rogdi"/>
</dbReference>
<organism evidence="2 3">
    <name type="scientific">Diatrype stigma</name>
    <dbReference type="NCBI Taxonomy" id="117547"/>
    <lineage>
        <taxon>Eukaryota</taxon>
        <taxon>Fungi</taxon>
        <taxon>Dikarya</taxon>
        <taxon>Ascomycota</taxon>
        <taxon>Pezizomycotina</taxon>
        <taxon>Sordariomycetes</taxon>
        <taxon>Xylariomycetidae</taxon>
        <taxon>Xylariales</taxon>
        <taxon>Diatrypaceae</taxon>
        <taxon>Diatrype</taxon>
    </lineage>
</organism>
<feature type="compositionally biased region" description="Basic and acidic residues" evidence="1">
    <location>
        <begin position="158"/>
        <end position="175"/>
    </location>
</feature>
<gene>
    <name evidence="2" type="ORF">SLS62_005504</name>
</gene>
<feature type="compositionally biased region" description="Basic and acidic residues" evidence="1">
    <location>
        <begin position="430"/>
        <end position="442"/>
    </location>
</feature>
<reference evidence="2 3" key="1">
    <citation type="submission" date="2024-02" db="EMBL/GenBank/DDBJ databases">
        <title>De novo assembly and annotation of 12 fungi associated with fruit tree decline syndrome in Ontario, Canada.</title>
        <authorList>
            <person name="Sulman M."/>
            <person name="Ellouze W."/>
            <person name="Ilyukhin E."/>
        </authorList>
    </citation>
    <scope>NUCLEOTIDE SEQUENCE [LARGE SCALE GENOMIC DNA]</scope>
    <source>
        <strain evidence="2 3">M11/M66-122</strain>
    </source>
</reference>
<evidence type="ECO:0000256" key="1">
    <source>
        <dbReference type="SAM" id="MobiDB-lite"/>
    </source>
</evidence>
<dbReference type="GO" id="GO:0043291">
    <property type="term" value="C:RAVE complex"/>
    <property type="evidence" value="ECO:0007669"/>
    <property type="project" value="TreeGrafter"/>
</dbReference>
<feature type="compositionally biased region" description="Gly residues" evidence="1">
    <location>
        <begin position="412"/>
        <end position="426"/>
    </location>
</feature>
<name>A0AAN9USL8_9PEZI</name>
<dbReference type="Proteomes" id="UP001320420">
    <property type="component" value="Unassembled WGS sequence"/>
</dbReference>
<feature type="compositionally biased region" description="Low complexity" evidence="1">
    <location>
        <begin position="284"/>
        <end position="294"/>
    </location>
</feature>
<keyword evidence="3" id="KW-1185">Reference proteome</keyword>
<sequence>MSVDIWPPVAPEQLKVEEDATQARELAWLLTTSLRGTLRQLRHGLEDSYALLAPVDPGSTLVLTTPRHETVKGHVTRVGTRLVRGAVSLRLRTLPPVTLALAPGRPLRLAPLQALHGILTRAVDLLRGLCDAVGEEDDQDEREDPVPAVGGGKRMEKKGREGGGKERERQRQRKTAIEFEKAPYLAERLKVLAQQLVEASRIIKGSPSPTAITPSASTTASSSAATSPSSSPSIQQQPHAQPQSPQSHPHPHPTPPDALRLTSGGSGWTTHSASLTHFNNNDLSFSPPHSSSSPQPSPPPRNISVYLTIEDASLVLYVRALEPAGAPMNLGAKLALAIGTARRIEHDEAERVFRYACDDESKPGTSEAEVNNGNNSNFLGVSGSGFLGVGSSRPSSSSSSVNFNFRGSRSGSVGGRSVGNSDGGAGNVVHEGEQLQEREEKPKNNHVDVYVREKVRVESADPSLLSLSAKLLALSNTLALARRNLAAVMGDEFEDYVV</sequence>
<protein>
    <submittedName>
        <fullName evidence="2">Uncharacterized protein</fullName>
    </submittedName>
</protein>
<dbReference type="Pfam" id="PF10259">
    <property type="entry name" value="Rogdi_lz"/>
    <property type="match status" value="1"/>
</dbReference>
<dbReference type="EMBL" id="JAKJXP020000037">
    <property type="protein sequence ID" value="KAK7752536.1"/>
    <property type="molecule type" value="Genomic_DNA"/>
</dbReference>